<evidence type="ECO:0000259" key="7">
    <source>
        <dbReference type="PROSITE" id="PS50157"/>
    </source>
</evidence>
<dbReference type="PANTHER" id="PTHR23234:SF10">
    <property type="entry name" value="RIKEN CDNA 6720489N17 GENE-RELATED"/>
    <property type="match status" value="1"/>
</dbReference>
<dbReference type="PANTHER" id="PTHR23234">
    <property type="entry name" value="ZNF44 PROTEIN"/>
    <property type="match status" value="1"/>
</dbReference>
<dbReference type="AlphaFoldDB" id="A0A3P9KP03"/>
<reference evidence="8" key="4">
    <citation type="submission" date="2025-09" db="UniProtKB">
        <authorList>
            <consortium name="Ensembl"/>
        </authorList>
    </citation>
    <scope>IDENTIFICATION</scope>
    <source>
        <strain evidence="8">HNI</strain>
    </source>
</reference>
<feature type="domain" description="C2H2-type" evidence="7">
    <location>
        <begin position="254"/>
        <end position="281"/>
    </location>
</feature>
<evidence type="ECO:0000313" key="8">
    <source>
        <dbReference type="Ensembl" id="ENSORLP00020010112.1"/>
    </source>
</evidence>
<keyword evidence="1" id="KW-0479">Metal-binding</keyword>
<feature type="compositionally biased region" description="Basic and acidic residues" evidence="6">
    <location>
        <begin position="1"/>
        <end position="16"/>
    </location>
</feature>
<sequence>MPKPPKRSESSKEKHSSATLLLADEHDYSGSSMDIPVTSEEEFPSLPVTPSKPPLAKKPTLPWSMKSDEAVNMLADLINSRSDALEKMVETVQKLLGCSTCGQRFNWVYQLKNHRCENTELNGADDKAETAADEGAASAEHPGCVQSQEESFHVSAPQMLLKDISYANSTKGFTQENHLQAHAGEKGFTCSVCCRVFLWKRQLQRHMRSHAGAPSLSCTACSKTFALPHQLRLHHSGTPGRPTYKNRHRAVRQFPCFQCGKEFGLRDSLMRHLRCHTGEKPFGCSVCGKQFRDRGNMGQHMHMRIHTRQTQFTQTLPGGGGFSLCDVTM</sequence>
<dbReference type="SUPFAM" id="SSF57667">
    <property type="entry name" value="beta-beta-alpha zinc fingers"/>
    <property type="match status" value="2"/>
</dbReference>
<dbReference type="Ensembl" id="ENSORLT00020031184.1">
    <property type="protein sequence ID" value="ENSORLP00020010112.1"/>
    <property type="gene ID" value="ENSORLG00020011015.1"/>
</dbReference>
<evidence type="ECO:0000256" key="4">
    <source>
        <dbReference type="ARBA" id="ARBA00022833"/>
    </source>
</evidence>
<dbReference type="InterPro" id="IPR036236">
    <property type="entry name" value="Znf_C2H2_sf"/>
</dbReference>
<reference key="1">
    <citation type="journal article" date="2007" name="Nature">
        <title>The medaka draft genome and insights into vertebrate genome evolution.</title>
        <authorList>
            <person name="Kasahara M."/>
            <person name="Naruse K."/>
            <person name="Sasaki S."/>
            <person name="Nakatani Y."/>
            <person name="Qu W."/>
            <person name="Ahsan B."/>
            <person name="Yamada T."/>
            <person name="Nagayasu Y."/>
            <person name="Doi K."/>
            <person name="Kasai Y."/>
            <person name="Jindo T."/>
            <person name="Kobayashi D."/>
            <person name="Shimada A."/>
            <person name="Toyoda A."/>
            <person name="Kuroki Y."/>
            <person name="Fujiyama A."/>
            <person name="Sasaki T."/>
            <person name="Shimizu A."/>
            <person name="Asakawa S."/>
            <person name="Shimizu N."/>
            <person name="Hashimoto S."/>
            <person name="Yang J."/>
            <person name="Lee Y."/>
            <person name="Matsushima K."/>
            <person name="Sugano S."/>
            <person name="Sakaizumi M."/>
            <person name="Narita T."/>
            <person name="Ohishi K."/>
            <person name="Haga S."/>
            <person name="Ohta F."/>
            <person name="Nomoto H."/>
            <person name="Nogata K."/>
            <person name="Morishita T."/>
            <person name="Endo T."/>
            <person name="Shin-I T."/>
            <person name="Takeda H."/>
            <person name="Morishita S."/>
            <person name="Kohara Y."/>
        </authorList>
    </citation>
    <scope>NUCLEOTIDE SEQUENCE [LARGE SCALE GENOMIC DNA]</scope>
    <source>
        <strain>Hd-rR</strain>
    </source>
</reference>
<evidence type="ECO:0000256" key="5">
    <source>
        <dbReference type="PROSITE-ProRule" id="PRU00042"/>
    </source>
</evidence>
<feature type="domain" description="C2H2-type" evidence="7">
    <location>
        <begin position="188"/>
        <end position="215"/>
    </location>
</feature>
<dbReference type="PROSITE" id="PS50157">
    <property type="entry name" value="ZINC_FINGER_C2H2_2"/>
    <property type="match status" value="3"/>
</dbReference>
<dbReference type="Gene3D" id="3.30.160.60">
    <property type="entry name" value="Classic Zinc Finger"/>
    <property type="match status" value="3"/>
</dbReference>
<feature type="region of interest" description="Disordered" evidence="6">
    <location>
        <begin position="1"/>
        <end position="61"/>
    </location>
</feature>
<keyword evidence="4" id="KW-0862">Zinc</keyword>
<keyword evidence="3 5" id="KW-0863">Zinc-finger</keyword>
<protein>
    <recommendedName>
        <fullName evidence="7">C2H2-type domain-containing protein</fullName>
    </recommendedName>
</protein>
<dbReference type="FunFam" id="3.30.160.60:FF:000446">
    <property type="entry name" value="Zinc finger protein"/>
    <property type="match status" value="1"/>
</dbReference>
<name>A0A3P9KP03_ORYLA</name>
<organism evidence="8 9">
    <name type="scientific">Oryzias latipes</name>
    <name type="common">Japanese rice fish</name>
    <name type="synonym">Japanese killifish</name>
    <dbReference type="NCBI Taxonomy" id="8090"/>
    <lineage>
        <taxon>Eukaryota</taxon>
        <taxon>Metazoa</taxon>
        <taxon>Chordata</taxon>
        <taxon>Craniata</taxon>
        <taxon>Vertebrata</taxon>
        <taxon>Euteleostomi</taxon>
        <taxon>Actinopterygii</taxon>
        <taxon>Neopterygii</taxon>
        <taxon>Teleostei</taxon>
        <taxon>Neoteleostei</taxon>
        <taxon>Acanthomorphata</taxon>
        <taxon>Ovalentaria</taxon>
        <taxon>Atherinomorphae</taxon>
        <taxon>Beloniformes</taxon>
        <taxon>Adrianichthyidae</taxon>
        <taxon>Oryziinae</taxon>
        <taxon>Oryzias</taxon>
    </lineage>
</organism>
<evidence type="ECO:0000256" key="6">
    <source>
        <dbReference type="SAM" id="MobiDB-lite"/>
    </source>
</evidence>
<dbReference type="InterPro" id="IPR013087">
    <property type="entry name" value="Znf_C2H2_type"/>
</dbReference>
<evidence type="ECO:0000256" key="2">
    <source>
        <dbReference type="ARBA" id="ARBA00022737"/>
    </source>
</evidence>
<evidence type="ECO:0000256" key="3">
    <source>
        <dbReference type="ARBA" id="ARBA00022771"/>
    </source>
</evidence>
<keyword evidence="2" id="KW-0677">Repeat</keyword>
<dbReference type="GO" id="GO:0008270">
    <property type="term" value="F:zinc ion binding"/>
    <property type="evidence" value="ECO:0007669"/>
    <property type="project" value="UniProtKB-KW"/>
</dbReference>
<dbReference type="PROSITE" id="PS00028">
    <property type="entry name" value="ZINC_FINGER_C2H2_1"/>
    <property type="match status" value="3"/>
</dbReference>
<feature type="domain" description="C2H2-type" evidence="7">
    <location>
        <begin position="282"/>
        <end position="311"/>
    </location>
</feature>
<dbReference type="FunFam" id="3.30.160.60:FF:002343">
    <property type="entry name" value="Zinc finger protein 33A"/>
    <property type="match status" value="1"/>
</dbReference>
<dbReference type="SMART" id="SM00355">
    <property type="entry name" value="ZnF_C2H2"/>
    <property type="match status" value="5"/>
</dbReference>
<reference evidence="8" key="3">
    <citation type="submission" date="2025-08" db="UniProtKB">
        <authorList>
            <consortium name="Ensembl"/>
        </authorList>
    </citation>
    <scope>IDENTIFICATION</scope>
    <source>
        <strain evidence="8">HNI</strain>
    </source>
</reference>
<proteinExistence type="predicted"/>
<evidence type="ECO:0000313" key="9">
    <source>
        <dbReference type="Proteomes" id="UP000265180"/>
    </source>
</evidence>
<dbReference type="InterPro" id="IPR050758">
    <property type="entry name" value="Znf_C2H2-type"/>
</dbReference>
<reference evidence="8 9" key="2">
    <citation type="submission" date="2017-04" db="EMBL/GenBank/DDBJ databases">
        <title>CpG methylation of centromeres and impact of large insertions on vertebrate speciation.</title>
        <authorList>
            <person name="Ichikawa K."/>
            <person name="Yoshimura J."/>
            <person name="Morishita S."/>
        </authorList>
    </citation>
    <scope>NUCLEOTIDE SEQUENCE</scope>
    <source>
        <strain evidence="8 9">HNI</strain>
    </source>
</reference>
<accession>A0A3P9KP03</accession>
<dbReference type="Proteomes" id="UP000265180">
    <property type="component" value="Chromosome 11"/>
</dbReference>
<evidence type="ECO:0000256" key="1">
    <source>
        <dbReference type="ARBA" id="ARBA00022723"/>
    </source>
</evidence>